<organism evidence="1 2">
    <name type="scientific">Mycolicibacterium hodleri</name>
    <dbReference type="NCBI Taxonomy" id="49897"/>
    <lineage>
        <taxon>Bacteria</taxon>
        <taxon>Bacillati</taxon>
        <taxon>Actinomycetota</taxon>
        <taxon>Actinomycetes</taxon>
        <taxon>Mycobacteriales</taxon>
        <taxon>Mycobacteriaceae</taxon>
        <taxon>Mycolicibacterium</taxon>
    </lineage>
</organism>
<dbReference type="EMBL" id="RCZG01000001">
    <property type="protein sequence ID" value="TPG36648.1"/>
    <property type="molecule type" value="Genomic_DNA"/>
</dbReference>
<evidence type="ECO:0000313" key="1">
    <source>
        <dbReference type="EMBL" id="TPG36648.1"/>
    </source>
</evidence>
<gene>
    <name evidence="1" type="ORF">EAH80_01465</name>
</gene>
<evidence type="ECO:0000313" key="2">
    <source>
        <dbReference type="Proteomes" id="UP000320095"/>
    </source>
</evidence>
<dbReference type="RefSeq" id="WP_140687400.1">
    <property type="nucleotide sequence ID" value="NZ_RCZG01000001.1"/>
</dbReference>
<accession>A0A502EG32</accession>
<dbReference type="Proteomes" id="UP000320095">
    <property type="component" value="Unassembled WGS sequence"/>
</dbReference>
<reference evidence="1 2" key="1">
    <citation type="journal article" date="2019" name="Environ. Microbiol.">
        <title>Species interactions and distinct microbial communities in high Arctic permafrost affected cryosols are associated with the CH4 and CO2 gas fluxes.</title>
        <authorList>
            <person name="Altshuler I."/>
            <person name="Hamel J."/>
            <person name="Turney S."/>
            <person name="Magnuson E."/>
            <person name="Levesque R."/>
            <person name="Greer C."/>
            <person name="Whyte L.G."/>
        </authorList>
    </citation>
    <scope>NUCLEOTIDE SEQUENCE [LARGE SCALE GENOMIC DNA]</scope>
    <source>
        <strain evidence="1 2">S5.20</strain>
    </source>
</reference>
<proteinExistence type="predicted"/>
<sequence>MRGPPQAAAWLGHWLAAELPPAVLYGYALTAMAFPLHPLHRSPGDDAVSATPPPLSPIDQTGRLLGAQHADQFLVRALQETFG</sequence>
<protein>
    <submittedName>
        <fullName evidence="1">Uncharacterized protein</fullName>
    </submittedName>
</protein>
<keyword evidence="2" id="KW-1185">Reference proteome</keyword>
<dbReference type="AlphaFoldDB" id="A0A502EG32"/>
<comment type="caution">
    <text evidence="1">The sequence shown here is derived from an EMBL/GenBank/DDBJ whole genome shotgun (WGS) entry which is preliminary data.</text>
</comment>
<name>A0A502EG32_9MYCO</name>